<dbReference type="SUPFAM" id="SSF81324">
    <property type="entry name" value="Voltage-gated potassium channels"/>
    <property type="match status" value="4"/>
</dbReference>
<feature type="domain" description="Cyclic nucleotide-binding" evidence="11">
    <location>
        <begin position="1474"/>
        <end position="1628"/>
    </location>
</feature>
<keyword evidence="3 10" id="KW-0812">Transmembrane</keyword>
<evidence type="ECO:0000313" key="13">
    <source>
        <dbReference type="Proteomes" id="UP000002640"/>
    </source>
</evidence>
<dbReference type="GO" id="GO:0016020">
    <property type="term" value="C:membrane"/>
    <property type="evidence" value="ECO:0007669"/>
    <property type="project" value="UniProtKB-SubCell"/>
</dbReference>
<feature type="transmembrane region" description="Helical" evidence="10">
    <location>
        <begin position="1149"/>
        <end position="1169"/>
    </location>
</feature>
<comment type="subcellular location">
    <subcellularLocation>
        <location evidence="1">Membrane</location>
        <topology evidence="1">Multi-pass membrane protein</topology>
    </subcellularLocation>
</comment>
<dbReference type="RefSeq" id="XP_009524192.1">
    <property type="nucleotide sequence ID" value="XM_009525897.1"/>
</dbReference>
<organism evidence="12 13">
    <name type="scientific">Phytophthora sojae (strain P6497)</name>
    <name type="common">Soybean stem and root rot agent</name>
    <name type="synonym">Phytophthora megasperma f. sp. glycines</name>
    <dbReference type="NCBI Taxonomy" id="1094619"/>
    <lineage>
        <taxon>Eukaryota</taxon>
        <taxon>Sar</taxon>
        <taxon>Stramenopiles</taxon>
        <taxon>Oomycota</taxon>
        <taxon>Peronosporomycetes</taxon>
        <taxon>Peronosporales</taxon>
        <taxon>Peronosporaceae</taxon>
        <taxon>Phytophthora</taxon>
    </lineage>
</organism>
<feature type="compositionally biased region" description="Polar residues" evidence="9">
    <location>
        <begin position="584"/>
        <end position="598"/>
    </location>
</feature>
<feature type="transmembrane region" description="Helical" evidence="10">
    <location>
        <begin position="1371"/>
        <end position="1390"/>
    </location>
</feature>
<keyword evidence="13" id="KW-1185">Reference proteome</keyword>
<feature type="transmembrane region" description="Helical" evidence="10">
    <location>
        <begin position="210"/>
        <end position="231"/>
    </location>
</feature>
<dbReference type="GO" id="GO:0044877">
    <property type="term" value="F:protein-containing complex binding"/>
    <property type="evidence" value="ECO:0007669"/>
    <property type="project" value="TreeGrafter"/>
</dbReference>
<dbReference type="Pfam" id="PF00027">
    <property type="entry name" value="cNMP_binding"/>
    <property type="match status" value="3"/>
</dbReference>
<evidence type="ECO:0000256" key="3">
    <source>
        <dbReference type="ARBA" id="ARBA00022692"/>
    </source>
</evidence>
<sequence>MVKSSDVSVGNKGSKGSKGSEVLSWRVLSFGRRSLGQSSRSVGRVHSSFSLHTRLASVVAEDRQDAFDPNATLVKVWEQVLLLCLVHQSFLLPYFLAFQSADMETVSVLYVIVVVHELMFAVDLYVQAHTGYYSDGNLIRDTKRTRRKYVRSRQFVLDVVAVMPTQVLVAWYPEIVVELLLVKLLRWSRLPHLVSNLDELYAKHFVVLKLLKVLASTVYLAHVLACIRYSFGDDDTHTNSWLPDSSKHGNSLNRHYLMSLFWSVGLMTGLFEGQLPQHVTEFLFTILVALCGFSMFTTLCATIFVISKCESDNAEAMGARINQLVHVLSFHRVPEKQQAKAVEYLKRYYTDTESTDRETSKLLCPSIANDIQVELLKSTIAQISFFGGCSDQFIVALTSLLELIAVPAQTTLFSAGDYGDAMYVVHSGVLTIVVNFVAVREIRKGSCFGEISVFSSMPRTATVVSTTYAILYRLSRFHCERVLEGYPDCAASIASHVDAILHQLTNVENDAGSKLLPPAAAVPTDNQKRTLLRNASVAAGAVAGASALVRVLTRKGSDIFLSPRKSLSRRQSKKNVVGPAPQDFLQSQSSLKSNTSAQAFRDTGHSTPSEDPVLASGHRVSSGRVHRGFWRFVLLRKCIDHHSRVRKWWLLMLLVNLCYCWIMVPVQVFFPLWQQPSWVTLTADNISNVGLLLDLLLNLNLSFTVNSEKITDPKQSAQRYLSDGFLFDLLCAFPYEYFNMAGYGLMRLPRLLRVLRLNDQFSEIEYFISLNGKRQLILLGLLLFMMVHVVACVYFGISYFEGFDPNEDEAWVCPTSLCLRRLNATHLENCNGTVFDVKLDRRTLQDITAMEYSRSLYYAIGVLASPGKSVEPTSNAQLIAALILMLGGFLVSAVVVDNVQKRFTASAFEQKKFFEASTRIQRFLRRQKAPLTIHHRVKSFLDFWWSSHRGAVINELLADLPRSIRLELLRCICKPVLQTLALLQGVHPVRDKLEEILVENARFVLYGQGETVYRHGDYATGLFFLLEGKVCVVQMGGSPCEISRGGFFGAAALMHQERGEGYTEHVSANSGCVLLFVSRDQLQAMETIYPVFKAELLALDQRLLRNKVASMSTVTDHEIQSDNTHTPWLHKVITGLKSTFNTIYDPDSFFILAWETWVFVVMTVQWALVMFEACFPLNGKHWMADALMVFLEISFVVDMGIRSRLGFHEYGNKTMDLERIQRQYFRSGAFALDIVALVPLYIVNWNVPEKKRWGLLNVNKLLRLFKVPTQLYALEERYLKRTTELRVFKLLYYTFMLSHILGCIWFNFASNEAAPNYSREKKTAFGEDSWLPSKDLEEGPHVLQYFASLYWSFGLMSSSGSSEFPKTTAEGMFSVVTMTAGFFLFAYVIGNFTDIIELTGSETKEFNAKMSAVCQMLDHFQMPGSLQKRVKTFLLFKRFHTITQEHILVNCLPPPLITDIRFVYLMPMIEKVAFLTGMERSITRMLVSQFTQVLVSRGEYVIKYGESGSDMYFVFTGVLNVLLPLRIANRNKTTFKEAVEALTVKKNGDENGLSTRVGPRMEDIVTMATSNSEKHSVHNQPKKVNELAAGSYFGENGLFTNAQRNAFIQAQTSCILYKLSRESLELVFDRYPNWKEKVLQLVSIHREQGRLQQVSREVQSRGMTISTGLVVSRSDIMNERAESLKEKRYHARSTSAQSGLICMTLVRFLDAYALKPLLKLGDGLIHGAAVQSKFHLTWLRFMVVCTVYVAIMIPYELAIDAMSRVTVVVTIAKFFELLCEIAFVVDIWFSWHVQECSTSMELYDQKLSSVYKKERMVWDILAAIPFYDLVSLFSTIKWLKLLRCIKIRNILSYLDELNRRGVSNDVKRFWHVWLLYLLMIYWTACAYLAVALESGFGTQWDSWLPSQELDISDPQNPSATQLTRRFLRGLFFATTIFVKKGYNPDPDTASLYAFHIGISFVGLIVMSFVIGELASLFISFIGLEVGFRKNHIAVELYLARLRVSEQIRSRTYAFMTSLWSSHAGVNYEELLEEMPQEIRAACVLHVSKKPLEWFVMKVVTPLCWEGDESIDALTLSLADRLQFETYPRDENVVTEGSIVRAMYFVIKGHLTMRSRSLMHRPLGLRDGSYFGERGLLGCTISAYTVRTARACDLLSLSSEAFAQVLQKHSFTRLALKLCERAYKHLKEQHITTCSKREMEEHWGAALLLILQKIKSCHLSAVEPDSAAKNKGIGVLPKVSELKTEFTATPSSPEQESNEDIPTATTEDTEETCNIIKELGGLPVNMGEMFEALNTARTCFEAFAPLLHILLATDPLDWKASFWVCAPRGINRSEAQSASLSVESAAKSGHHIQSAPLLMKQSTLVEK</sequence>
<reference evidence="12 13" key="1">
    <citation type="journal article" date="2006" name="Science">
        <title>Phytophthora genome sequences uncover evolutionary origins and mechanisms of pathogenesis.</title>
        <authorList>
            <person name="Tyler B.M."/>
            <person name="Tripathy S."/>
            <person name="Zhang X."/>
            <person name="Dehal P."/>
            <person name="Jiang R.H."/>
            <person name="Aerts A."/>
            <person name="Arredondo F.D."/>
            <person name="Baxter L."/>
            <person name="Bensasson D."/>
            <person name="Beynon J.L."/>
            <person name="Chapman J."/>
            <person name="Damasceno C.M."/>
            <person name="Dorrance A.E."/>
            <person name="Dou D."/>
            <person name="Dickerman A.W."/>
            <person name="Dubchak I.L."/>
            <person name="Garbelotto M."/>
            <person name="Gijzen M."/>
            <person name="Gordon S.G."/>
            <person name="Govers F."/>
            <person name="Grunwald N.J."/>
            <person name="Huang W."/>
            <person name="Ivors K.L."/>
            <person name="Jones R.W."/>
            <person name="Kamoun S."/>
            <person name="Krampis K."/>
            <person name="Lamour K.H."/>
            <person name="Lee M.K."/>
            <person name="McDonald W.H."/>
            <person name="Medina M."/>
            <person name="Meijer H.J."/>
            <person name="Nordberg E.K."/>
            <person name="Maclean D.J."/>
            <person name="Ospina-Giraldo M.D."/>
            <person name="Morris P.F."/>
            <person name="Phuntumart V."/>
            <person name="Putnam N.H."/>
            <person name="Rash S."/>
            <person name="Rose J.K."/>
            <person name="Sakihama Y."/>
            <person name="Salamov A.A."/>
            <person name="Savidor A."/>
            <person name="Scheuring C.F."/>
            <person name="Smith B.M."/>
            <person name="Sobral B.W."/>
            <person name="Terry A."/>
            <person name="Torto-Alalibo T.A."/>
            <person name="Win J."/>
            <person name="Xu Z."/>
            <person name="Zhang H."/>
            <person name="Grigoriev I.V."/>
            <person name="Rokhsar D.S."/>
            <person name="Boore J.L."/>
        </authorList>
    </citation>
    <scope>NUCLEOTIDE SEQUENCE [LARGE SCALE GENOMIC DNA]</scope>
    <source>
        <strain evidence="12 13">P6497</strain>
    </source>
</reference>
<evidence type="ECO:0000256" key="6">
    <source>
        <dbReference type="ARBA" id="ARBA00023136"/>
    </source>
</evidence>
<feature type="transmembrane region" description="Helical" evidence="10">
    <location>
        <begin position="421"/>
        <end position="439"/>
    </location>
</feature>
<feature type="transmembrane region" description="Helical" evidence="10">
    <location>
        <begin position="876"/>
        <end position="896"/>
    </location>
</feature>
<feature type="region of interest" description="Disordered" evidence="9">
    <location>
        <begin position="564"/>
        <end position="617"/>
    </location>
</feature>
<feature type="transmembrane region" description="Helical" evidence="10">
    <location>
        <begin position="109"/>
        <end position="134"/>
    </location>
</feature>
<dbReference type="Gene3D" id="1.10.287.630">
    <property type="entry name" value="Helix hairpin bin"/>
    <property type="match status" value="2"/>
</dbReference>
<feature type="domain" description="Cyclic nucleotide-binding" evidence="11">
    <location>
        <begin position="997"/>
        <end position="1085"/>
    </location>
</feature>
<dbReference type="CDD" id="cd00038">
    <property type="entry name" value="CAP_ED"/>
    <property type="match status" value="4"/>
</dbReference>
<feature type="transmembrane region" description="Helical" evidence="10">
    <location>
        <begin position="725"/>
        <end position="746"/>
    </location>
</feature>
<feature type="transmembrane region" description="Helical" evidence="10">
    <location>
        <begin position="1224"/>
        <end position="1243"/>
    </location>
</feature>
<feature type="transmembrane region" description="Helical" evidence="10">
    <location>
        <begin position="283"/>
        <end position="307"/>
    </location>
</feature>
<dbReference type="Gene3D" id="1.10.287.70">
    <property type="match status" value="4"/>
</dbReference>
<feature type="transmembrane region" description="Helical" evidence="10">
    <location>
        <begin position="1734"/>
        <end position="1753"/>
    </location>
</feature>
<protein>
    <recommendedName>
        <fullName evidence="11">Cyclic nucleotide-binding domain-containing protein</fullName>
    </recommendedName>
</protein>
<dbReference type="Proteomes" id="UP000002640">
    <property type="component" value="Unassembled WGS sequence"/>
</dbReference>
<dbReference type="PANTHER" id="PTHR45638:SF11">
    <property type="entry name" value="CYCLIC NUCLEOTIDE-GATED CATION CHANNEL SUBUNIT A"/>
    <property type="match status" value="1"/>
</dbReference>
<dbReference type="InParanoid" id="G4Z3B2"/>
<dbReference type="SMART" id="SM00100">
    <property type="entry name" value="cNMP"/>
    <property type="match status" value="4"/>
</dbReference>
<feature type="transmembrane region" description="Helical" evidence="10">
    <location>
        <begin position="252"/>
        <end position="271"/>
    </location>
</feature>
<evidence type="ECO:0000256" key="9">
    <source>
        <dbReference type="SAM" id="MobiDB-lite"/>
    </source>
</evidence>
<keyword evidence="8" id="KW-0407">Ion channel</keyword>
<feature type="transmembrane region" description="Helical" evidence="10">
    <location>
        <begin position="776"/>
        <end position="797"/>
    </location>
</feature>
<feature type="transmembrane region" description="Helical" evidence="10">
    <location>
        <begin position="648"/>
        <end position="670"/>
    </location>
</feature>
<dbReference type="InterPro" id="IPR005821">
    <property type="entry name" value="Ion_trans_dom"/>
</dbReference>
<accession>G4Z3B2</accession>
<dbReference type="InterPro" id="IPR050866">
    <property type="entry name" value="CNG_cation_channel"/>
</dbReference>
<dbReference type="InterPro" id="IPR000595">
    <property type="entry name" value="cNMP-bd_dom"/>
</dbReference>
<evidence type="ECO:0000259" key="11">
    <source>
        <dbReference type="PROSITE" id="PS50042"/>
    </source>
</evidence>
<evidence type="ECO:0000256" key="1">
    <source>
        <dbReference type="ARBA" id="ARBA00004141"/>
    </source>
</evidence>
<dbReference type="PROSITE" id="PS50042">
    <property type="entry name" value="CNMP_BINDING_3"/>
    <property type="match status" value="4"/>
</dbReference>
<proteinExistence type="predicted"/>
<feature type="transmembrane region" description="Helical" evidence="10">
    <location>
        <begin position="1869"/>
        <end position="1890"/>
    </location>
</feature>
<dbReference type="GO" id="GO:0005221">
    <property type="term" value="F:intracellularly cyclic nucleotide-activated monoatomic cation channel activity"/>
    <property type="evidence" value="ECO:0007669"/>
    <property type="project" value="InterPro"/>
</dbReference>
<evidence type="ECO:0000256" key="8">
    <source>
        <dbReference type="ARBA" id="ARBA00023303"/>
    </source>
</evidence>
<keyword evidence="7" id="KW-1071">Ligand-gated ion channel</keyword>
<feature type="transmembrane region" description="Helical" evidence="10">
    <location>
        <begin position="1952"/>
        <end position="1981"/>
    </location>
</feature>
<evidence type="ECO:0000313" key="12">
    <source>
        <dbReference type="EMBL" id="EGZ21475.1"/>
    </source>
</evidence>
<evidence type="ECO:0000256" key="4">
    <source>
        <dbReference type="ARBA" id="ARBA00022989"/>
    </source>
</evidence>
<dbReference type="GeneID" id="20663245"/>
<dbReference type="PROSITE" id="PS00888">
    <property type="entry name" value="CNMP_BINDING_1"/>
    <property type="match status" value="1"/>
</dbReference>
<feature type="transmembrane region" description="Helical" evidence="10">
    <location>
        <begin position="1765"/>
        <end position="1791"/>
    </location>
</feature>
<dbReference type="PROSITE" id="PS00889">
    <property type="entry name" value="CNMP_BINDING_2"/>
    <property type="match status" value="1"/>
</dbReference>
<feature type="compositionally biased region" description="Polar residues" evidence="9">
    <location>
        <begin position="2245"/>
        <end position="2254"/>
    </location>
</feature>
<dbReference type="EMBL" id="JH159153">
    <property type="protein sequence ID" value="EGZ21475.1"/>
    <property type="molecule type" value="Genomic_DNA"/>
</dbReference>
<feature type="region of interest" description="Disordered" evidence="9">
    <location>
        <begin position="2245"/>
        <end position="2268"/>
    </location>
</feature>
<evidence type="ECO:0000256" key="5">
    <source>
        <dbReference type="ARBA" id="ARBA00023065"/>
    </source>
</evidence>
<keyword evidence="6 10" id="KW-0472">Membrane</keyword>
<keyword evidence="5" id="KW-0406">Ion transport</keyword>
<dbReference type="PANTHER" id="PTHR45638">
    <property type="entry name" value="CYCLIC NUCLEOTIDE-GATED CATION CHANNEL SUBUNIT A"/>
    <property type="match status" value="1"/>
</dbReference>
<feature type="transmembrane region" description="Helical" evidence="10">
    <location>
        <begin position="393"/>
        <end position="415"/>
    </location>
</feature>
<dbReference type="InterPro" id="IPR014710">
    <property type="entry name" value="RmlC-like_jellyroll"/>
</dbReference>
<name>G4Z3B2_PHYSP</name>
<feature type="transmembrane region" description="Helical" evidence="10">
    <location>
        <begin position="80"/>
        <end position="97"/>
    </location>
</feature>
<evidence type="ECO:0000256" key="10">
    <source>
        <dbReference type="SAM" id="Phobius"/>
    </source>
</evidence>
<keyword evidence="4 10" id="KW-1133">Transmembrane helix</keyword>
<evidence type="ECO:0000256" key="7">
    <source>
        <dbReference type="ARBA" id="ARBA00023286"/>
    </source>
</evidence>
<feature type="domain" description="Cyclic nucleotide-binding" evidence="11">
    <location>
        <begin position="2077"/>
        <end position="2165"/>
    </location>
</feature>
<keyword evidence="2" id="KW-0813">Transport</keyword>
<dbReference type="Gene3D" id="2.60.120.10">
    <property type="entry name" value="Jelly Rolls"/>
    <property type="match status" value="4"/>
</dbReference>
<dbReference type="InterPro" id="IPR018490">
    <property type="entry name" value="cNMP-bd_dom_sf"/>
</dbReference>
<evidence type="ECO:0000256" key="2">
    <source>
        <dbReference type="ARBA" id="ARBA00022448"/>
    </source>
</evidence>
<feature type="transmembrane region" description="Helical" evidence="10">
    <location>
        <begin position="1290"/>
        <end position="1309"/>
    </location>
</feature>
<dbReference type="Pfam" id="PF00520">
    <property type="entry name" value="Ion_trans"/>
    <property type="match status" value="4"/>
</dbReference>
<dbReference type="InterPro" id="IPR018488">
    <property type="entry name" value="cNMP-bd_CS"/>
</dbReference>
<feature type="domain" description="Cyclic nucleotide-binding" evidence="11">
    <location>
        <begin position="385"/>
        <end position="483"/>
    </location>
</feature>
<feature type="transmembrane region" description="Helical" evidence="10">
    <location>
        <begin position="1816"/>
        <end position="1839"/>
    </location>
</feature>
<dbReference type="KEGG" id="psoj:PHYSODRAFT_557516"/>
<dbReference type="SUPFAM" id="SSF51206">
    <property type="entry name" value="cAMP-binding domain-like"/>
    <property type="match status" value="4"/>
</dbReference>
<gene>
    <name evidence="12" type="ORF">PHYSODRAFT_557516</name>
</gene>
<feature type="transmembrane region" description="Helical" evidence="10">
    <location>
        <begin position="1181"/>
        <end position="1203"/>
    </location>
</feature>